<dbReference type="PROSITE" id="PS00678">
    <property type="entry name" value="WD_REPEATS_1"/>
    <property type="match status" value="1"/>
</dbReference>
<reference evidence="6 7" key="1">
    <citation type="journal article" date="2020" name="Nat. Commun.">
        <title>Genome of Tripterygium wilfordii and identification of cytochrome P450 involved in triptolide biosynthesis.</title>
        <authorList>
            <person name="Tu L."/>
            <person name="Su P."/>
            <person name="Zhang Z."/>
            <person name="Gao L."/>
            <person name="Wang J."/>
            <person name="Hu T."/>
            <person name="Zhou J."/>
            <person name="Zhang Y."/>
            <person name="Zhao Y."/>
            <person name="Liu Y."/>
            <person name="Song Y."/>
            <person name="Tong Y."/>
            <person name="Lu Y."/>
            <person name="Yang J."/>
            <person name="Xu C."/>
            <person name="Jia M."/>
            <person name="Peters R.J."/>
            <person name="Huang L."/>
            <person name="Gao W."/>
        </authorList>
    </citation>
    <scope>NUCLEOTIDE SEQUENCE [LARGE SCALE GENOMIC DNA]</scope>
    <source>
        <strain evidence="7">cv. XIE 37</strain>
        <tissue evidence="6">Leaf</tissue>
    </source>
</reference>
<dbReference type="Gene3D" id="1.10.1540.10">
    <property type="entry name" value="BEACH domain"/>
    <property type="match status" value="1"/>
</dbReference>
<proteinExistence type="predicted"/>
<dbReference type="InterPro" id="IPR015943">
    <property type="entry name" value="WD40/YVTN_repeat-like_dom_sf"/>
</dbReference>
<feature type="domain" description="BEACH" evidence="5">
    <location>
        <begin position="337"/>
        <end position="607"/>
    </location>
</feature>
<dbReference type="PROSITE" id="PS50011">
    <property type="entry name" value="PROTEIN_KINASE_DOM"/>
    <property type="match status" value="1"/>
</dbReference>
<feature type="repeat" description="WD" evidence="3">
    <location>
        <begin position="1527"/>
        <end position="1560"/>
    </location>
</feature>
<dbReference type="SMART" id="SM00320">
    <property type="entry name" value="WD40"/>
    <property type="match status" value="5"/>
</dbReference>
<evidence type="ECO:0000313" key="6">
    <source>
        <dbReference type="EMBL" id="KAF5738796.1"/>
    </source>
</evidence>
<dbReference type="InterPro" id="IPR000719">
    <property type="entry name" value="Prot_kinase_dom"/>
</dbReference>
<dbReference type="PROSITE" id="PS50082">
    <property type="entry name" value="WD_REPEATS_2"/>
    <property type="match status" value="1"/>
</dbReference>
<comment type="caution">
    <text evidence="6">The sequence shown here is derived from an EMBL/GenBank/DDBJ whole genome shotgun (WGS) entry which is preliminary data.</text>
</comment>
<dbReference type="InterPro" id="IPR019775">
    <property type="entry name" value="WD40_repeat_CS"/>
</dbReference>
<dbReference type="OrthoDB" id="29306at2759"/>
<dbReference type="InterPro" id="IPR011009">
    <property type="entry name" value="Kinase-like_dom_sf"/>
</dbReference>
<dbReference type="Pfam" id="PF00400">
    <property type="entry name" value="WD40"/>
    <property type="match status" value="2"/>
</dbReference>
<protein>
    <submittedName>
        <fullName evidence="6">Inactive serine/threonine-protein kinase lvsG isoform X1</fullName>
    </submittedName>
</protein>
<accession>A0A7J7CY43</accession>
<dbReference type="Proteomes" id="UP000593562">
    <property type="component" value="Unassembled WGS sequence"/>
</dbReference>
<dbReference type="PANTHER" id="PTHR46866">
    <property type="entry name" value="GH12955P"/>
    <property type="match status" value="1"/>
</dbReference>
<keyword evidence="1 3" id="KW-0853">WD repeat</keyword>
<keyword evidence="6" id="KW-0808">Transferase</keyword>
<evidence type="ECO:0000259" key="4">
    <source>
        <dbReference type="PROSITE" id="PS50011"/>
    </source>
</evidence>
<dbReference type="SUPFAM" id="SSF81837">
    <property type="entry name" value="BEACH domain"/>
    <property type="match status" value="1"/>
</dbReference>
<evidence type="ECO:0000259" key="5">
    <source>
        <dbReference type="PROSITE" id="PS50197"/>
    </source>
</evidence>
<evidence type="ECO:0000256" key="2">
    <source>
        <dbReference type="ARBA" id="ARBA00022737"/>
    </source>
</evidence>
<dbReference type="PROSITE" id="PS50197">
    <property type="entry name" value="BEACH"/>
    <property type="match status" value="1"/>
</dbReference>
<feature type="domain" description="Protein kinase" evidence="4">
    <location>
        <begin position="40"/>
        <end position="788"/>
    </location>
</feature>
<dbReference type="InterPro" id="IPR036372">
    <property type="entry name" value="BEACH_dom_sf"/>
</dbReference>
<keyword evidence="6" id="KW-0418">Kinase</keyword>
<dbReference type="SMART" id="SM00220">
    <property type="entry name" value="S_TKc"/>
    <property type="match status" value="1"/>
</dbReference>
<evidence type="ECO:0000256" key="3">
    <source>
        <dbReference type="PROSITE-ProRule" id="PRU00221"/>
    </source>
</evidence>
<keyword evidence="7" id="KW-1185">Reference proteome</keyword>
<sequence>MEEQTCFDCLRRRISADFSDQLIFSHAISDSALPFSSTAVVQMPSSGAGGSGSRFIVMQLPRDGHDCLNNYVNENILENNEDIDSHESDNFNLSEVNQDLVEKIGLSDSGKKAALDCVRNVSCTTCSHTSRFSCERKITALVPLVDIGHCSFSIFEKINSDFVSGSLEDHVLCLLSLLVEGKAAGRDSVNFLRLLGIPSFDENGIPGWLRHPNIAPVLGLLKSSSYINAVLPHTPYTLESILHYSPNALKFGWDIKFLVYQLLSALAYLHGLGVSHGNIRPSSIMLTGTCWAWLSIYGKPGLGCNLTPRDGECTNYRTKGIHCSKGLCSSQGIYADLKLSSSIDWPSYFYQWWRGELSNFEYLLVLNRLAGRRWADQTFHTVIPWVIDFSTKPDENSDSGWRDLSKSKWRLAKGDEQLDFTYSTSEIPHHVSDECLSELAVCSYKARRLPLSVLRLAVRSVYEPNEYPSTMQRLYQWTPDECIPEFYCDPQIFYSLNSGMSDLAVPLWASSPEEFVKLHRDALEGDRVSRHIHHWIDITFGYKMSGDAAVAAKNVMLPFSEPTMPRSTGRRQLFTLPHPARRGAVKKKQESIVASEIHPCRMSKVERVIPLTSHTVFLKELEELSTFTEYSRHLSPLYCYHPESLVKDISSVQETQSESLSFPSKISWTYELPSEIDVSCLLHHIEMEVEGSMGYQELLLWRQKSSIPRIVSEDFARDIFSVGCILAELYLKRPLFDSTSLAAYIEEGVIPGLIMELPPDAKELIEACIQKDWRRRPSVKSLLESPYFTGKVRSVYLFVAPLQLLAKDGSRLHFAASFAKEGALRAMGTTAAEMCAPYCLPLVMGPLSDIEAEWAYVLLQEFIKCLTPKAVKALVLPAIRRILQNTGYSHLKVSLLQDSFVQEIWNLIGKQGYLEAIHPFAISNLYMSPHKSSATVASVLLIGTSEELGVPITVHQTILPLIHCFGKGLCPDGIDVLIRIGGLLGESFIVRHMLPLLKQVVRSCVNVSHMGKPEPMQTWNAVALIDCLVTLDGLVAFLPRDVVVKELIEDCGCLHVMVLMQKSLEVQVLQVAATTLMAVCHRIGADLTALHVMPRLKELFDELAFSQETSYGSGSFGRSSNISPSTIEGEAQIESRMDLVLLMYPSFASLLGIEKLRQCCATWLLLEQFLLRHHHWKWEYTGESSHSFAENPIAKRPTFIKASTSDFSPAKLLLNGVGWSIPQSQGTRGAKNFVPQKGLDDVHHRPAEKLEADSNLIKHEPWFWFPSPAASWDGPDFLGRVGGLKDELPWKVRASVIYSVRAHHGALRSLAVSQDECMVYTAGVGQGFKGTVKKWEMSRMNCVSGYYGHEEVVNDICVLSSSGRIASCDGTIHVWNGRTGKLISIISEPSANPGHFSSSLSSASNMNADQANMLNSNTLSNGILSSAFDGSLYTCMHHLESVDKLVVGTGNGSLRFIDIAGGQKLHLWRGESTESGFPSLLSAICSCGSDKMPAGGTLPSSSWIAAGLSSGQCRLFDSRSGNVVASWRAHDGYVTKLAAPEDYMLVSSSLDRTLRIWDLRRNLPSQPLVFKGHRDGISGFSAWGQDVISISRNKIGLSSLSKSVVEDAQHRIMPQKLQMAEHGSRNLSVLSTISILPLSRLFVVGTEDGYLRVCC</sequence>
<dbReference type="CDD" id="cd06071">
    <property type="entry name" value="Beach"/>
    <property type="match status" value="1"/>
</dbReference>
<dbReference type="EMBL" id="JAAARO010000013">
    <property type="protein sequence ID" value="KAF5738796.1"/>
    <property type="molecule type" value="Genomic_DNA"/>
</dbReference>
<evidence type="ECO:0000313" key="7">
    <source>
        <dbReference type="Proteomes" id="UP000593562"/>
    </source>
</evidence>
<dbReference type="Gene3D" id="2.130.10.10">
    <property type="entry name" value="YVTN repeat-like/Quinoprotein amine dehydrogenase"/>
    <property type="match status" value="2"/>
</dbReference>
<dbReference type="InterPro" id="IPR001680">
    <property type="entry name" value="WD40_rpt"/>
</dbReference>
<dbReference type="PROSITE" id="PS50294">
    <property type="entry name" value="WD_REPEATS_REGION"/>
    <property type="match status" value="1"/>
</dbReference>
<dbReference type="GO" id="GO:0005524">
    <property type="term" value="F:ATP binding"/>
    <property type="evidence" value="ECO:0007669"/>
    <property type="project" value="InterPro"/>
</dbReference>
<dbReference type="InParanoid" id="A0A7J7CY43"/>
<gene>
    <name evidence="6" type="ORF">HS088_TW13G01697</name>
</gene>
<dbReference type="Gene3D" id="1.10.510.10">
    <property type="entry name" value="Transferase(Phosphotransferase) domain 1"/>
    <property type="match status" value="2"/>
</dbReference>
<dbReference type="Pfam" id="PF02138">
    <property type="entry name" value="Beach"/>
    <property type="match status" value="1"/>
</dbReference>
<dbReference type="GO" id="GO:0004672">
    <property type="term" value="F:protein kinase activity"/>
    <property type="evidence" value="ECO:0007669"/>
    <property type="project" value="InterPro"/>
</dbReference>
<keyword evidence="2" id="KW-0677">Repeat</keyword>
<dbReference type="SUPFAM" id="SSF56112">
    <property type="entry name" value="Protein kinase-like (PK-like)"/>
    <property type="match status" value="2"/>
</dbReference>
<dbReference type="SUPFAM" id="SSF50978">
    <property type="entry name" value="WD40 repeat-like"/>
    <property type="match status" value="1"/>
</dbReference>
<dbReference type="InterPro" id="IPR000409">
    <property type="entry name" value="BEACH_dom"/>
</dbReference>
<dbReference type="InterPro" id="IPR036322">
    <property type="entry name" value="WD40_repeat_dom_sf"/>
</dbReference>
<dbReference type="SMART" id="SM01026">
    <property type="entry name" value="Beach"/>
    <property type="match status" value="1"/>
</dbReference>
<organism evidence="6 7">
    <name type="scientific">Tripterygium wilfordii</name>
    <name type="common">Thunder God vine</name>
    <dbReference type="NCBI Taxonomy" id="458696"/>
    <lineage>
        <taxon>Eukaryota</taxon>
        <taxon>Viridiplantae</taxon>
        <taxon>Streptophyta</taxon>
        <taxon>Embryophyta</taxon>
        <taxon>Tracheophyta</taxon>
        <taxon>Spermatophyta</taxon>
        <taxon>Magnoliopsida</taxon>
        <taxon>eudicotyledons</taxon>
        <taxon>Gunneridae</taxon>
        <taxon>Pentapetalae</taxon>
        <taxon>rosids</taxon>
        <taxon>fabids</taxon>
        <taxon>Celastrales</taxon>
        <taxon>Celastraceae</taxon>
        <taxon>Tripterygium</taxon>
    </lineage>
</organism>
<evidence type="ECO:0000256" key="1">
    <source>
        <dbReference type="ARBA" id="ARBA00022574"/>
    </source>
</evidence>
<dbReference type="PANTHER" id="PTHR46866:SF1">
    <property type="entry name" value="GH12955P"/>
    <property type="match status" value="1"/>
</dbReference>
<name>A0A7J7CY43_TRIWF</name>
<dbReference type="FunCoup" id="A0A7J7CY43">
    <property type="interactions" value="2920"/>
</dbReference>